<name>A0ABN9RVK4_9DINO</name>
<evidence type="ECO:0000256" key="11">
    <source>
        <dbReference type="ARBA" id="ARBA00023303"/>
    </source>
</evidence>
<reference evidence="15" key="1">
    <citation type="submission" date="2023-10" db="EMBL/GenBank/DDBJ databases">
        <authorList>
            <person name="Chen Y."/>
            <person name="Shah S."/>
            <person name="Dougan E. K."/>
            <person name="Thang M."/>
            <person name="Chan C."/>
        </authorList>
    </citation>
    <scope>NUCLEOTIDE SEQUENCE [LARGE SCALE GENOMIC DNA]</scope>
</reference>
<accession>A0ABN9RVK4</accession>
<dbReference type="InterPro" id="IPR027359">
    <property type="entry name" value="Volt_channel_dom_sf"/>
</dbReference>
<evidence type="ECO:0000256" key="10">
    <source>
        <dbReference type="ARBA" id="ARBA00023136"/>
    </source>
</evidence>
<keyword evidence="9" id="KW-0406">Ion transport</keyword>
<feature type="transmembrane region" description="Helical" evidence="13">
    <location>
        <begin position="652"/>
        <end position="673"/>
    </location>
</feature>
<evidence type="ECO:0000313" key="16">
    <source>
        <dbReference type="Proteomes" id="UP001189429"/>
    </source>
</evidence>
<keyword evidence="8 13" id="KW-1133">Transmembrane helix</keyword>
<dbReference type="Proteomes" id="UP001189429">
    <property type="component" value="Unassembled WGS sequence"/>
</dbReference>
<proteinExistence type="predicted"/>
<dbReference type="InterPro" id="IPR028325">
    <property type="entry name" value="VG_K_chnl"/>
</dbReference>
<feature type="transmembrane region" description="Helical" evidence="13">
    <location>
        <begin position="338"/>
        <end position="359"/>
    </location>
</feature>
<feature type="transmembrane region" description="Helical" evidence="13">
    <location>
        <begin position="178"/>
        <end position="196"/>
    </location>
</feature>
<evidence type="ECO:0000256" key="2">
    <source>
        <dbReference type="ARBA" id="ARBA00022448"/>
    </source>
</evidence>
<feature type="compositionally biased region" description="Basic and acidic residues" evidence="12">
    <location>
        <begin position="868"/>
        <end position="887"/>
    </location>
</feature>
<protein>
    <recommendedName>
        <fullName evidence="14">Ion transport domain-containing protein</fullName>
    </recommendedName>
</protein>
<dbReference type="PANTHER" id="PTHR11537">
    <property type="entry name" value="VOLTAGE-GATED POTASSIUM CHANNEL"/>
    <property type="match status" value="1"/>
</dbReference>
<keyword evidence="3" id="KW-0633">Potassium transport</keyword>
<dbReference type="Gene3D" id="1.10.287.70">
    <property type="match status" value="2"/>
</dbReference>
<feature type="domain" description="Ion transport" evidence="14">
    <location>
        <begin position="178"/>
        <end position="468"/>
    </location>
</feature>
<keyword evidence="5" id="KW-0631">Potassium channel</keyword>
<evidence type="ECO:0000256" key="13">
    <source>
        <dbReference type="SAM" id="Phobius"/>
    </source>
</evidence>
<dbReference type="InterPro" id="IPR005821">
    <property type="entry name" value="Ion_trans_dom"/>
</dbReference>
<gene>
    <name evidence="15" type="ORF">PCOR1329_LOCUS24101</name>
</gene>
<feature type="transmembrane region" description="Helical" evidence="13">
    <location>
        <begin position="769"/>
        <end position="787"/>
    </location>
</feature>
<evidence type="ECO:0000313" key="15">
    <source>
        <dbReference type="EMBL" id="CAK0823382.1"/>
    </source>
</evidence>
<feature type="domain" description="Ion transport" evidence="14">
    <location>
        <begin position="538"/>
        <end position="824"/>
    </location>
</feature>
<dbReference type="InterPro" id="IPR003280">
    <property type="entry name" value="2pore_dom_K_chnl"/>
</dbReference>
<dbReference type="EMBL" id="CAUYUJ010008247">
    <property type="protein sequence ID" value="CAK0823382.1"/>
    <property type="molecule type" value="Genomic_DNA"/>
</dbReference>
<comment type="caution">
    <text evidence="15">The sequence shown here is derived from an EMBL/GenBank/DDBJ whole genome shotgun (WGS) entry which is preliminary data.</text>
</comment>
<keyword evidence="4 13" id="KW-0812">Transmembrane</keyword>
<keyword evidence="10 13" id="KW-0472">Membrane</keyword>
<comment type="subcellular location">
    <subcellularLocation>
        <location evidence="1">Membrane</location>
        <topology evidence="1">Multi-pass membrane protein</topology>
    </subcellularLocation>
</comment>
<evidence type="ECO:0000256" key="1">
    <source>
        <dbReference type="ARBA" id="ARBA00004141"/>
    </source>
</evidence>
<dbReference type="PRINTS" id="PR00169">
    <property type="entry name" value="KCHANNEL"/>
</dbReference>
<organism evidence="15 16">
    <name type="scientific">Prorocentrum cordatum</name>
    <dbReference type="NCBI Taxonomy" id="2364126"/>
    <lineage>
        <taxon>Eukaryota</taxon>
        <taxon>Sar</taxon>
        <taxon>Alveolata</taxon>
        <taxon>Dinophyceae</taxon>
        <taxon>Prorocentrales</taxon>
        <taxon>Prorocentraceae</taxon>
        <taxon>Prorocentrum</taxon>
    </lineage>
</organism>
<feature type="transmembrane region" description="Helical" evidence="13">
    <location>
        <begin position="702"/>
        <end position="726"/>
    </location>
</feature>
<sequence>MQAGLVLASSTARATAAGNDVTDVEVDPRQSDKARSIKDFLETPEAKDLCSALASLLYNSGDAESRKDVAQDLLTQTRKLLHQRQTSLDETMDADRSLAPAAAQRSYMEGGYEDDRVSSKGSRMAYKEARSVRGRMRRFCRVADIGDMPGFTAPSVGCLRKRVFACFEDQSPSKLSKLILILLVLTILVSTVSFLMESMPQYRHRPSRCKELQDLGLPLTVEECEPKPDANFYSIEAVCISIFTVDYFIRVVLSHAGFETSRYKSALGRTCDYLRQPMNVVDFLAILPFYVDIAVGDSKLSFIAVLRLARILRIFKLAKHHPGVKIFWEVIVMSGKPLFVLAFLNFVIALVFGTLIYNVEGQQYSVAPKWTAAGNDHPDGVYVRNIMRWGSSGDFGNYERIVDEEITPFQSIPRALWWVLVTLTTVGYGDYAPKTYLGKTVGVLAFYTGILFLALPISVLGSNMEIVYNKHYAKEVAEKERQREREQQRRLSQEGCMSRGSSWTVVPFLPAGSEKNMGLRKTIFFLFDSPQMSRLGKVIALWMLAVIMIVTATFVLESMPALNTVPDECQNEKTVENCEPQPPEIFHYIEVVGISIFTIDYLLRICTVHVCRPFECGLEVDPDDVGMPGWKVTYLYACQLMNIIDLLAILPFYLQIVGIAGTLTGATSVLRILRLVRVFRVLRMPQLSSCVAMFGQIITDSLPALFLLNFMTLLACVLISSCIVFAEGQHYSVDRDKLDPISGAAEGAYIRPHVSGYGWEVSPFTDIPYAFWWFFATATTVGYGDVYPTTTFGRCLGLVTFYVGIILLALPITIIGGYFSKHYSVWLEELQAMTWLQDQASAESQLAIAAEGNRAPVFENPDLGSPKGQRDEMRLGRESKDTSEHESQPSSPGRADAAALPGEVGSKS</sequence>
<evidence type="ECO:0000256" key="12">
    <source>
        <dbReference type="SAM" id="MobiDB-lite"/>
    </source>
</evidence>
<evidence type="ECO:0000256" key="3">
    <source>
        <dbReference type="ARBA" id="ARBA00022538"/>
    </source>
</evidence>
<keyword evidence="11" id="KW-0407">Ion channel</keyword>
<dbReference type="Gene3D" id="1.20.120.350">
    <property type="entry name" value="Voltage-gated potassium channels. Chain C"/>
    <property type="match status" value="2"/>
</dbReference>
<feature type="transmembrane region" description="Helical" evidence="13">
    <location>
        <begin position="441"/>
        <end position="461"/>
    </location>
</feature>
<dbReference type="Pfam" id="PF00520">
    <property type="entry name" value="Ion_trans"/>
    <property type="match status" value="2"/>
</dbReference>
<evidence type="ECO:0000256" key="8">
    <source>
        <dbReference type="ARBA" id="ARBA00022989"/>
    </source>
</evidence>
<feature type="region of interest" description="Disordered" evidence="12">
    <location>
        <begin position="856"/>
        <end position="908"/>
    </location>
</feature>
<keyword evidence="7" id="KW-0630">Potassium</keyword>
<evidence type="ECO:0000256" key="4">
    <source>
        <dbReference type="ARBA" id="ARBA00022692"/>
    </source>
</evidence>
<dbReference type="PRINTS" id="PR01333">
    <property type="entry name" value="2POREKCHANEL"/>
</dbReference>
<dbReference type="SUPFAM" id="SSF81324">
    <property type="entry name" value="Voltage-gated potassium channels"/>
    <property type="match status" value="2"/>
</dbReference>
<keyword evidence="2" id="KW-0813">Transport</keyword>
<keyword evidence="16" id="KW-1185">Reference proteome</keyword>
<evidence type="ECO:0000256" key="7">
    <source>
        <dbReference type="ARBA" id="ARBA00022958"/>
    </source>
</evidence>
<keyword evidence="6" id="KW-0851">Voltage-gated channel</keyword>
<dbReference type="PANTHER" id="PTHR11537:SF254">
    <property type="entry name" value="POTASSIUM VOLTAGE-GATED CHANNEL PROTEIN SHAB"/>
    <property type="match status" value="1"/>
</dbReference>
<feature type="transmembrane region" description="Helical" evidence="13">
    <location>
        <begin position="538"/>
        <end position="556"/>
    </location>
</feature>
<evidence type="ECO:0000256" key="9">
    <source>
        <dbReference type="ARBA" id="ARBA00023065"/>
    </source>
</evidence>
<evidence type="ECO:0000259" key="14">
    <source>
        <dbReference type="Pfam" id="PF00520"/>
    </source>
</evidence>
<feature type="transmembrane region" description="Helical" evidence="13">
    <location>
        <begin position="799"/>
        <end position="819"/>
    </location>
</feature>
<evidence type="ECO:0000256" key="5">
    <source>
        <dbReference type="ARBA" id="ARBA00022826"/>
    </source>
</evidence>
<evidence type="ECO:0000256" key="6">
    <source>
        <dbReference type="ARBA" id="ARBA00022882"/>
    </source>
</evidence>